<gene>
    <name evidence="3" type="ORF">EVOR1521_LOCUS15292</name>
</gene>
<dbReference type="PROSITE" id="PS50280">
    <property type="entry name" value="SET"/>
    <property type="match status" value="1"/>
</dbReference>
<evidence type="ECO:0000313" key="4">
    <source>
        <dbReference type="Proteomes" id="UP001178507"/>
    </source>
</evidence>
<dbReference type="AlphaFoldDB" id="A0AA36IKZ9"/>
<dbReference type="EMBL" id="CAUJNA010001924">
    <property type="protein sequence ID" value="CAJ1389732.1"/>
    <property type="molecule type" value="Genomic_DNA"/>
</dbReference>
<organism evidence="3 4">
    <name type="scientific">Effrenium voratum</name>
    <dbReference type="NCBI Taxonomy" id="2562239"/>
    <lineage>
        <taxon>Eukaryota</taxon>
        <taxon>Sar</taxon>
        <taxon>Alveolata</taxon>
        <taxon>Dinophyceae</taxon>
        <taxon>Suessiales</taxon>
        <taxon>Symbiodiniaceae</taxon>
        <taxon>Effrenium</taxon>
    </lineage>
</organism>
<comment type="caution">
    <text evidence="3">The sequence shown here is derived from an EMBL/GenBank/DDBJ whole genome shotgun (WGS) entry which is preliminary data.</text>
</comment>
<feature type="region of interest" description="Disordered" evidence="1">
    <location>
        <begin position="394"/>
        <end position="416"/>
    </location>
</feature>
<dbReference type="SUPFAM" id="SSF82199">
    <property type="entry name" value="SET domain"/>
    <property type="match status" value="1"/>
</dbReference>
<evidence type="ECO:0000313" key="3">
    <source>
        <dbReference type="EMBL" id="CAJ1389732.1"/>
    </source>
</evidence>
<dbReference type="Gene3D" id="2.170.270.10">
    <property type="entry name" value="SET domain"/>
    <property type="match status" value="1"/>
</dbReference>
<reference evidence="3" key="1">
    <citation type="submission" date="2023-08" db="EMBL/GenBank/DDBJ databases">
        <authorList>
            <person name="Chen Y."/>
            <person name="Shah S."/>
            <person name="Dougan E. K."/>
            <person name="Thang M."/>
            <person name="Chan C."/>
        </authorList>
    </citation>
    <scope>NUCLEOTIDE SEQUENCE</scope>
</reference>
<dbReference type="InterPro" id="IPR046341">
    <property type="entry name" value="SET_dom_sf"/>
</dbReference>
<dbReference type="Proteomes" id="UP001178507">
    <property type="component" value="Unassembled WGS sequence"/>
</dbReference>
<dbReference type="InterPro" id="IPR001214">
    <property type="entry name" value="SET_dom"/>
</dbReference>
<proteinExistence type="predicted"/>
<evidence type="ECO:0000259" key="2">
    <source>
        <dbReference type="PROSITE" id="PS50280"/>
    </source>
</evidence>
<feature type="domain" description="SET" evidence="2">
    <location>
        <begin position="58"/>
        <end position="171"/>
    </location>
</feature>
<accession>A0AA36IKZ9</accession>
<protein>
    <recommendedName>
        <fullName evidence="2">SET domain-containing protein</fullName>
    </recommendedName>
</protein>
<keyword evidence="4" id="KW-1185">Reference proteome</keyword>
<sequence>MRARVCLSCLAELRRGRFRCDYGEAFGDFPPSRAFVPRCVNRGLQQPDPRLARPQPSALVRVERCPAGHLLRGQLRCVARKRLQPGVELCYAGEVYGEEEHDSYSEKYSLKPRPGLVVDAAYFCNEAAFVNHYYGLADEPNCTIGASEEHIAAIRVSKPIGAGEELLVDYGMEHCLRNEVPHPKVPAWARDFAALARLNKVQEGVKALQDTDSTCERADVAPLLRLLRVRLDLLADPKEVLESQSHLRRELRQLLGKEAVRAMRLIAVLPLLGQEVMDTINKVCRDRGGHYAGYSCKVVSWDDASPTSGWTAVLDFGDKEIHYTRAACLALAVAKACADGHQFRRALLQQALPQPPSAPLRQLSDNAQAYNYNTMDDEEPRNLKLLCASQGMAVQQDEQDGRGTKKSSTTQWRAVA</sequence>
<name>A0AA36IKZ9_9DINO</name>
<dbReference type="Pfam" id="PF00856">
    <property type="entry name" value="SET"/>
    <property type="match status" value="1"/>
</dbReference>
<feature type="compositionally biased region" description="Polar residues" evidence="1">
    <location>
        <begin position="406"/>
        <end position="416"/>
    </location>
</feature>
<evidence type="ECO:0000256" key="1">
    <source>
        <dbReference type="SAM" id="MobiDB-lite"/>
    </source>
</evidence>